<feature type="region of interest" description="Disordered" evidence="1">
    <location>
        <begin position="547"/>
        <end position="578"/>
    </location>
</feature>
<feature type="domain" description="PhoD-like phosphatase" evidence="2">
    <location>
        <begin position="424"/>
        <end position="592"/>
    </location>
</feature>
<dbReference type="SUPFAM" id="SSF56300">
    <property type="entry name" value="Metallo-dependent phosphatases"/>
    <property type="match status" value="1"/>
</dbReference>
<dbReference type="InterPro" id="IPR038607">
    <property type="entry name" value="PhoD-like_sf"/>
</dbReference>
<protein>
    <recommendedName>
        <fullName evidence="2">PhoD-like phosphatase domain-containing protein</fullName>
    </recommendedName>
</protein>
<dbReference type="InterPro" id="IPR029052">
    <property type="entry name" value="Metallo-depent_PP-like"/>
</dbReference>
<dbReference type="OMA" id="NQNMRWA"/>
<feature type="domain" description="PhoD-like phosphatase" evidence="2">
    <location>
        <begin position="111"/>
        <end position="402"/>
    </location>
</feature>
<dbReference type="Pfam" id="PF19050">
    <property type="entry name" value="PhoD_2"/>
    <property type="match status" value="2"/>
</dbReference>
<evidence type="ECO:0000256" key="1">
    <source>
        <dbReference type="SAM" id="MobiDB-lite"/>
    </source>
</evidence>
<evidence type="ECO:0000313" key="4">
    <source>
        <dbReference type="Proteomes" id="UP000184499"/>
    </source>
</evidence>
<dbReference type="GO" id="GO:0016020">
    <property type="term" value="C:membrane"/>
    <property type="evidence" value="ECO:0007669"/>
    <property type="project" value="TreeGrafter"/>
</dbReference>
<evidence type="ECO:0000313" key="3">
    <source>
        <dbReference type="EMBL" id="OJJ70361.1"/>
    </source>
</evidence>
<dbReference type="Proteomes" id="UP000184499">
    <property type="component" value="Unassembled WGS sequence"/>
</dbReference>
<reference evidence="4" key="1">
    <citation type="journal article" date="2017" name="Genome Biol.">
        <title>Comparative genomics reveals high biological diversity and specific adaptations in the industrially and medically important fungal genus Aspergillus.</title>
        <authorList>
            <person name="de Vries R.P."/>
            <person name="Riley R."/>
            <person name="Wiebenga A."/>
            <person name="Aguilar-Osorio G."/>
            <person name="Amillis S."/>
            <person name="Uchima C.A."/>
            <person name="Anderluh G."/>
            <person name="Asadollahi M."/>
            <person name="Askin M."/>
            <person name="Barry K."/>
            <person name="Battaglia E."/>
            <person name="Bayram O."/>
            <person name="Benocci T."/>
            <person name="Braus-Stromeyer S.A."/>
            <person name="Caldana C."/>
            <person name="Canovas D."/>
            <person name="Cerqueira G.C."/>
            <person name="Chen F."/>
            <person name="Chen W."/>
            <person name="Choi C."/>
            <person name="Clum A."/>
            <person name="Dos Santos R.A."/>
            <person name="Damasio A.R."/>
            <person name="Diallinas G."/>
            <person name="Emri T."/>
            <person name="Fekete E."/>
            <person name="Flipphi M."/>
            <person name="Freyberg S."/>
            <person name="Gallo A."/>
            <person name="Gournas C."/>
            <person name="Habgood R."/>
            <person name="Hainaut M."/>
            <person name="Harispe M.L."/>
            <person name="Henrissat B."/>
            <person name="Hilden K.S."/>
            <person name="Hope R."/>
            <person name="Hossain A."/>
            <person name="Karabika E."/>
            <person name="Karaffa L."/>
            <person name="Karanyi Z."/>
            <person name="Krasevec N."/>
            <person name="Kuo A."/>
            <person name="Kusch H."/>
            <person name="LaButti K."/>
            <person name="Lagendijk E.L."/>
            <person name="Lapidus A."/>
            <person name="Levasseur A."/>
            <person name="Lindquist E."/>
            <person name="Lipzen A."/>
            <person name="Logrieco A.F."/>
            <person name="MacCabe A."/>
            <person name="Maekelae M.R."/>
            <person name="Malavazi I."/>
            <person name="Melin P."/>
            <person name="Meyer V."/>
            <person name="Mielnichuk N."/>
            <person name="Miskei M."/>
            <person name="Molnar A.P."/>
            <person name="Mule G."/>
            <person name="Ngan C.Y."/>
            <person name="Orejas M."/>
            <person name="Orosz E."/>
            <person name="Ouedraogo J.P."/>
            <person name="Overkamp K.M."/>
            <person name="Park H.-S."/>
            <person name="Perrone G."/>
            <person name="Piumi F."/>
            <person name="Punt P.J."/>
            <person name="Ram A.F."/>
            <person name="Ramon A."/>
            <person name="Rauscher S."/>
            <person name="Record E."/>
            <person name="Riano-Pachon D.M."/>
            <person name="Robert V."/>
            <person name="Roehrig J."/>
            <person name="Ruller R."/>
            <person name="Salamov A."/>
            <person name="Salih N.S."/>
            <person name="Samson R.A."/>
            <person name="Sandor E."/>
            <person name="Sanguinetti M."/>
            <person name="Schuetze T."/>
            <person name="Sepcic K."/>
            <person name="Shelest E."/>
            <person name="Sherlock G."/>
            <person name="Sophianopoulou V."/>
            <person name="Squina F.M."/>
            <person name="Sun H."/>
            <person name="Susca A."/>
            <person name="Todd R.B."/>
            <person name="Tsang A."/>
            <person name="Unkles S.E."/>
            <person name="van de Wiele N."/>
            <person name="van Rossen-Uffink D."/>
            <person name="Oliveira J.V."/>
            <person name="Vesth T.C."/>
            <person name="Visser J."/>
            <person name="Yu J.-H."/>
            <person name="Zhou M."/>
            <person name="Andersen M.R."/>
            <person name="Archer D.B."/>
            <person name="Baker S.E."/>
            <person name="Benoit I."/>
            <person name="Brakhage A.A."/>
            <person name="Braus G.H."/>
            <person name="Fischer R."/>
            <person name="Frisvad J.C."/>
            <person name="Goldman G.H."/>
            <person name="Houbraken J."/>
            <person name="Oakley B."/>
            <person name="Pocsi I."/>
            <person name="Scazzocchio C."/>
            <person name="Seiboth B."/>
            <person name="vanKuyk P.A."/>
            <person name="Wortman J."/>
            <person name="Dyer P.S."/>
            <person name="Grigoriev I.V."/>
        </authorList>
    </citation>
    <scope>NUCLEOTIDE SEQUENCE [LARGE SCALE GENOMIC DNA]</scope>
    <source>
        <strain evidence="4">CBS 101740 / IMI 381727 / IBT 21946</strain>
    </source>
</reference>
<organism evidence="3 4">
    <name type="scientific">Aspergillus brasiliensis (strain CBS 101740 / IMI 381727 / IBT 21946)</name>
    <dbReference type="NCBI Taxonomy" id="767769"/>
    <lineage>
        <taxon>Eukaryota</taxon>
        <taxon>Fungi</taxon>
        <taxon>Dikarya</taxon>
        <taxon>Ascomycota</taxon>
        <taxon>Pezizomycotina</taxon>
        <taxon>Eurotiomycetes</taxon>
        <taxon>Eurotiomycetidae</taxon>
        <taxon>Eurotiales</taxon>
        <taxon>Aspergillaceae</taxon>
        <taxon>Aspergillus</taxon>
        <taxon>Aspergillus subgen. Circumdati</taxon>
    </lineage>
</organism>
<dbReference type="InterPro" id="IPR018946">
    <property type="entry name" value="PhoD-like_MPP"/>
</dbReference>
<dbReference type="STRING" id="767769.A0A1L9UFD8"/>
<dbReference type="CDD" id="cd07389">
    <property type="entry name" value="MPP_PhoD"/>
    <property type="match status" value="1"/>
</dbReference>
<gene>
    <name evidence="3" type="ORF">ASPBRDRAFT_128278</name>
</gene>
<dbReference type="GeneID" id="93570535"/>
<sequence length="675" mass="76573">MSQPAAFSEFETKLKYARSGKGLHDREVVCGPLLNYRYMDNNQWHGSVLLVTSSDGDLATLGPALLLHRSVLMGVGDTNYSETASGTRVQGYLLHYDGSRSFWRFDLSINMDSIASRWEYIIEGVNFLHRTRCLPSSFVIPSYNESMRIMFYSCNGWCDDADKGEWNHLSLWKDVLRQHGERAFHVMIGGGDQIYSDGVYTSGPLLEWTQVKDPEERLEYQCTPQLYRDIEAWYLDNYIQWYSTEPFASALCQIPSLNIWDDHDIIDGFGSYNTKTMECSVFKVIGAVAHKYYMLFQHHLPPWEHNSVAEPQYVLGPKPGPYIHAPSHSIFTKLGARIAFLGVDARTERTREQTNYRETYDRLFARVNMELDMATRSDQPIKHLILLFGIPLAYPPLTWVENAFTGSAGRSFQRLSDRLNIGKNTINKFDGAIELLDDLNDHYTSAAHQDERRHIIEQIQCICARHSVRATILSGDVHLAAVGRFFSSHKQRNVPPMEEDFRFMNNIISSAIVNQPPPLAMARLIAQADKIRNLNAETEESLFKVFRSDSKNNSDSDYNEKDEKEQSGGGGGTTVAMPQRNYTIITENSPNSQGRDEGIKKISYRQFFARRGNRPLHFGEANAGQRHIAASAQHGMGNEGSLDVCICVEVNHRNRDGRTRGFGFSIPALECRGTA</sequence>
<keyword evidence="4" id="KW-1185">Reference proteome</keyword>
<dbReference type="VEuPathDB" id="FungiDB:ASPBRDRAFT_128278"/>
<dbReference type="AlphaFoldDB" id="A0A1L9UFD8"/>
<evidence type="ECO:0000259" key="2">
    <source>
        <dbReference type="Pfam" id="PF19050"/>
    </source>
</evidence>
<accession>A0A1L9UFD8</accession>
<name>A0A1L9UFD8_ASPBC</name>
<proteinExistence type="predicted"/>
<dbReference type="OrthoDB" id="9999821at2759"/>
<dbReference type="RefSeq" id="XP_067477609.1">
    <property type="nucleotide sequence ID" value="XM_067618047.1"/>
</dbReference>
<dbReference type="EMBL" id="KV878686">
    <property type="protein sequence ID" value="OJJ70361.1"/>
    <property type="molecule type" value="Genomic_DNA"/>
</dbReference>
<dbReference type="Gene3D" id="3.60.21.70">
    <property type="entry name" value="PhoD-like phosphatase"/>
    <property type="match status" value="1"/>
</dbReference>
<dbReference type="PANTHER" id="PTHR46689">
    <property type="entry name" value="MEMBRANE PROTEIN, PUTATIVE-RELATED"/>
    <property type="match status" value="1"/>
</dbReference>
<dbReference type="InterPro" id="IPR043904">
    <property type="entry name" value="PhoD_2-like"/>
</dbReference>
<dbReference type="PANTHER" id="PTHR46689:SF3">
    <property type="entry name" value="PHOD-LIKE PHOSPHATASE DOMAIN-CONTAINING PROTEIN"/>
    <property type="match status" value="1"/>
</dbReference>
<feature type="compositionally biased region" description="Basic and acidic residues" evidence="1">
    <location>
        <begin position="547"/>
        <end position="566"/>
    </location>
</feature>